<evidence type="ECO:0000313" key="2">
    <source>
        <dbReference type="Proteomes" id="UP000214720"/>
    </source>
</evidence>
<reference evidence="2" key="1">
    <citation type="submission" date="2017-01" db="EMBL/GenBank/DDBJ databases">
        <title>Genome Analysis of Deinococcus marmoris KOPRI26562.</title>
        <authorList>
            <person name="Kim J.H."/>
            <person name="Oh H.-M."/>
        </authorList>
    </citation>
    <scope>NUCLEOTIDE SEQUENCE [LARGE SCALE GENOMIC DNA]</scope>
    <source>
        <strain evidence="2">PAMC 26633</strain>
    </source>
</reference>
<gene>
    <name evidence="1" type="ORF">BSU04_05035</name>
</gene>
<dbReference type="Proteomes" id="UP000214720">
    <property type="component" value="Unassembled WGS sequence"/>
</dbReference>
<accession>A0A226X9Z4</accession>
<protein>
    <submittedName>
        <fullName evidence="1">Uncharacterized protein</fullName>
    </submittedName>
</protein>
<proteinExistence type="predicted"/>
<sequence length="56" mass="6330">MAVDLQETLNSEQAALANRTVKVEHIQRLIAKLRRMKVGRDSEGLEWQINTRVAAA</sequence>
<dbReference type="AlphaFoldDB" id="A0A226X9Z4"/>
<name>A0A226X9Z4_CABSO</name>
<dbReference type="RefSeq" id="WP_179258207.1">
    <property type="nucleotide sequence ID" value="NZ_MTHB01000031.1"/>
</dbReference>
<evidence type="ECO:0000313" key="1">
    <source>
        <dbReference type="EMBL" id="OXC79767.1"/>
    </source>
</evidence>
<organism evidence="1 2">
    <name type="scientific">Caballeronia sordidicola</name>
    <name type="common">Burkholderia sordidicola</name>
    <dbReference type="NCBI Taxonomy" id="196367"/>
    <lineage>
        <taxon>Bacteria</taxon>
        <taxon>Pseudomonadati</taxon>
        <taxon>Pseudomonadota</taxon>
        <taxon>Betaproteobacteria</taxon>
        <taxon>Burkholderiales</taxon>
        <taxon>Burkholderiaceae</taxon>
        <taxon>Caballeronia</taxon>
    </lineage>
</organism>
<dbReference type="EMBL" id="MTHB01000031">
    <property type="protein sequence ID" value="OXC79767.1"/>
    <property type="molecule type" value="Genomic_DNA"/>
</dbReference>
<comment type="caution">
    <text evidence="1">The sequence shown here is derived from an EMBL/GenBank/DDBJ whole genome shotgun (WGS) entry which is preliminary data.</text>
</comment>